<reference evidence="1 3" key="3">
    <citation type="submission" date="2018-03" db="EMBL/GenBank/DDBJ databases">
        <title>Genomic Encyclopedia of Archaeal and Bacterial Type Strains, Phase II (KMG-II): from individual species to whole genera.</title>
        <authorList>
            <person name="Goeker M."/>
        </authorList>
    </citation>
    <scope>NUCLEOTIDE SEQUENCE [LARGE SCALE GENOMIC DNA]</scope>
    <source>
        <strain evidence="1 3">DSM 25227</strain>
    </source>
</reference>
<dbReference type="AlphaFoldDB" id="A0A2Y9A272"/>
<protein>
    <recommendedName>
        <fullName evidence="5">Gfo/Idh/MocA-like oxidoreductase C-terminal domain-containing protein</fullName>
    </recommendedName>
</protein>
<evidence type="ECO:0000313" key="3">
    <source>
        <dbReference type="Proteomes" id="UP000245839"/>
    </source>
</evidence>
<dbReference type="EMBL" id="UETC01000001">
    <property type="protein sequence ID" value="SSA37956.1"/>
    <property type="molecule type" value="Genomic_DNA"/>
</dbReference>
<dbReference type="Gene3D" id="3.30.360.10">
    <property type="entry name" value="Dihydrodipicolinate Reductase, domain 2"/>
    <property type="match status" value="1"/>
</dbReference>
<name>A0A2Y9A272_9RHOB</name>
<dbReference type="Proteomes" id="UP000251571">
    <property type="component" value="Unassembled WGS sequence"/>
</dbReference>
<sequence length="69" mass="7327">MPPGYPEGYLEGFANIYSEAADASLAAREDKSPDSAVHSPTAQDGLAGVRFVDACVRSLKANARWVTLD</sequence>
<dbReference type="Proteomes" id="UP000245839">
    <property type="component" value="Unassembled WGS sequence"/>
</dbReference>
<evidence type="ECO:0000313" key="4">
    <source>
        <dbReference type="Proteomes" id="UP000251571"/>
    </source>
</evidence>
<accession>A0A2Y9A272</accession>
<evidence type="ECO:0000313" key="1">
    <source>
        <dbReference type="EMBL" id="PWJ21678.1"/>
    </source>
</evidence>
<organism evidence="2 4">
    <name type="scientific">Jannaschia seohaensis</name>
    <dbReference type="NCBI Taxonomy" id="475081"/>
    <lineage>
        <taxon>Bacteria</taxon>
        <taxon>Pseudomonadati</taxon>
        <taxon>Pseudomonadota</taxon>
        <taxon>Alphaproteobacteria</taxon>
        <taxon>Rhodobacterales</taxon>
        <taxon>Roseobacteraceae</taxon>
        <taxon>Jannaschia</taxon>
    </lineage>
</organism>
<evidence type="ECO:0000313" key="2">
    <source>
        <dbReference type="EMBL" id="SSA37956.1"/>
    </source>
</evidence>
<keyword evidence="3" id="KW-1185">Reference proteome</keyword>
<proteinExistence type="predicted"/>
<evidence type="ECO:0008006" key="5">
    <source>
        <dbReference type="Google" id="ProtNLM"/>
    </source>
</evidence>
<dbReference type="OrthoDB" id="9815825at2"/>
<dbReference type="RefSeq" id="WP_109562327.1">
    <property type="nucleotide sequence ID" value="NZ_QGDJ01000001.1"/>
</dbReference>
<reference evidence="4" key="1">
    <citation type="submission" date="2016-10" db="EMBL/GenBank/DDBJ databases">
        <authorList>
            <person name="Varghese N."/>
            <person name="Submissions S."/>
        </authorList>
    </citation>
    <scope>NUCLEOTIDE SEQUENCE [LARGE SCALE GENOMIC DNA]</scope>
    <source>
        <strain evidence="4">DSM 25227</strain>
    </source>
</reference>
<dbReference type="EMBL" id="QGDJ01000001">
    <property type="protein sequence ID" value="PWJ21678.1"/>
    <property type="molecule type" value="Genomic_DNA"/>
</dbReference>
<reference evidence="2" key="2">
    <citation type="submission" date="2016-10" db="EMBL/GenBank/DDBJ databases">
        <authorList>
            <person name="Cai Z."/>
        </authorList>
    </citation>
    <scope>NUCLEOTIDE SEQUENCE [LARGE SCALE GENOMIC DNA]</scope>
    <source>
        <strain evidence="2">DSM 25227</strain>
    </source>
</reference>
<gene>
    <name evidence="1" type="ORF">BCF38_10184</name>
    <name evidence="2" type="ORF">SAMN05421539_10184</name>
</gene>